<dbReference type="AlphaFoldDB" id="A0A0R3PMD4"/>
<dbReference type="PANTHER" id="PTHR10796:SF108">
    <property type="entry name" value="SSD DOMAIN-CONTAINING PROTEIN"/>
    <property type="match status" value="1"/>
</dbReference>
<feature type="region of interest" description="Disordered" evidence="1">
    <location>
        <begin position="310"/>
        <end position="329"/>
    </location>
</feature>
<gene>
    <name evidence="4" type="ORF">ACOC_LOCUS6040</name>
</gene>
<dbReference type="GO" id="GO:0030659">
    <property type="term" value="C:cytoplasmic vesicle membrane"/>
    <property type="evidence" value="ECO:0007669"/>
    <property type="project" value="TreeGrafter"/>
</dbReference>
<protein>
    <submittedName>
        <fullName evidence="6">SSD domain-containing protein</fullName>
    </submittedName>
</protein>
<evidence type="ECO:0000313" key="4">
    <source>
        <dbReference type="EMBL" id="VDM57625.1"/>
    </source>
</evidence>
<proteinExistence type="predicted"/>
<accession>A0A0R3PMD4</accession>
<dbReference type="OMA" id="TFREATH"/>
<name>A0A0R3PMD4_ANGCS</name>
<feature type="compositionally biased region" description="Basic and acidic residues" evidence="1">
    <location>
        <begin position="318"/>
        <end position="329"/>
    </location>
</feature>
<reference evidence="6" key="1">
    <citation type="submission" date="2017-02" db="UniProtKB">
        <authorList>
            <consortium name="WormBaseParasite"/>
        </authorList>
    </citation>
    <scope>IDENTIFICATION</scope>
</reference>
<dbReference type="GO" id="GO:0006897">
    <property type="term" value="P:endocytosis"/>
    <property type="evidence" value="ECO:0007669"/>
    <property type="project" value="TreeGrafter"/>
</dbReference>
<evidence type="ECO:0000259" key="3">
    <source>
        <dbReference type="Pfam" id="PF02355"/>
    </source>
</evidence>
<evidence type="ECO:0000313" key="5">
    <source>
        <dbReference type="Proteomes" id="UP000267027"/>
    </source>
</evidence>
<keyword evidence="5" id="KW-1185">Reference proteome</keyword>
<dbReference type="InterPro" id="IPR048634">
    <property type="entry name" value="SecD_SecF_C"/>
</dbReference>
<evidence type="ECO:0000256" key="2">
    <source>
        <dbReference type="SAM" id="Phobius"/>
    </source>
</evidence>
<feature type="transmembrane region" description="Helical" evidence="2">
    <location>
        <begin position="255"/>
        <end position="278"/>
    </location>
</feature>
<dbReference type="EMBL" id="UYYA01003915">
    <property type="protein sequence ID" value="VDM57625.1"/>
    <property type="molecule type" value="Genomic_DNA"/>
</dbReference>
<dbReference type="OrthoDB" id="6510177at2759"/>
<dbReference type="SUPFAM" id="SSF82866">
    <property type="entry name" value="Multidrug efflux transporter AcrB transmembrane domain"/>
    <property type="match status" value="1"/>
</dbReference>
<feature type="transmembrane region" description="Helical" evidence="2">
    <location>
        <begin position="284"/>
        <end position="305"/>
    </location>
</feature>
<dbReference type="GO" id="GO:0005886">
    <property type="term" value="C:plasma membrane"/>
    <property type="evidence" value="ECO:0007669"/>
    <property type="project" value="TreeGrafter"/>
</dbReference>
<feature type="domain" description="Protein export membrane protein SecD/SecF C-terminal" evidence="3">
    <location>
        <begin position="140"/>
        <end position="302"/>
    </location>
</feature>
<reference evidence="4 5" key="2">
    <citation type="submission" date="2018-11" db="EMBL/GenBank/DDBJ databases">
        <authorList>
            <consortium name="Pathogen Informatics"/>
        </authorList>
    </citation>
    <scope>NUCLEOTIDE SEQUENCE [LARGE SCALE GENOMIC DNA]</scope>
    <source>
        <strain evidence="4 5">Costa Rica</strain>
    </source>
</reference>
<dbReference type="GO" id="GO:0018996">
    <property type="term" value="P:molting cycle, collagen and cuticulin-based cuticle"/>
    <property type="evidence" value="ECO:0007669"/>
    <property type="project" value="TreeGrafter"/>
</dbReference>
<dbReference type="Gene3D" id="1.20.1640.10">
    <property type="entry name" value="Multidrug efflux transporter AcrB transmembrane domain"/>
    <property type="match status" value="1"/>
</dbReference>
<organism evidence="6">
    <name type="scientific">Angiostrongylus costaricensis</name>
    <name type="common">Nematode worm</name>
    <dbReference type="NCBI Taxonomy" id="334426"/>
    <lineage>
        <taxon>Eukaryota</taxon>
        <taxon>Metazoa</taxon>
        <taxon>Ecdysozoa</taxon>
        <taxon>Nematoda</taxon>
        <taxon>Chromadorea</taxon>
        <taxon>Rhabditida</taxon>
        <taxon>Rhabditina</taxon>
        <taxon>Rhabditomorpha</taxon>
        <taxon>Strongyloidea</taxon>
        <taxon>Metastrongylidae</taxon>
        <taxon>Angiostrongylus</taxon>
    </lineage>
</organism>
<dbReference type="InterPro" id="IPR051697">
    <property type="entry name" value="Patched_domain-protein"/>
</dbReference>
<dbReference type="Proteomes" id="UP000267027">
    <property type="component" value="Unassembled WGS sequence"/>
</dbReference>
<dbReference type="Pfam" id="PF02355">
    <property type="entry name" value="SecD_SecF_C"/>
    <property type="match status" value="1"/>
</dbReference>
<feature type="transmembrane region" description="Helical" evidence="2">
    <location>
        <begin position="149"/>
        <end position="168"/>
    </location>
</feature>
<keyword evidence="2" id="KW-0472">Membrane</keyword>
<dbReference type="WBParaSite" id="ACOC_0000603901-mRNA-1">
    <property type="protein sequence ID" value="ACOC_0000603901-mRNA-1"/>
    <property type="gene ID" value="ACOC_0000603901"/>
</dbReference>
<dbReference type="PANTHER" id="PTHR10796">
    <property type="entry name" value="PATCHED-RELATED"/>
    <property type="match status" value="1"/>
</dbReference>
<keyword evidence="2" id="KW-0812">Transmembrane</keyword>
<feature type="transmembrane region" description="Helical" evidence="2">
    <location>
        <begin position="175"/>
        <end position="203"/>
    </location>
</feature>
<evidence type="ECO:0000256" key="1">
    <source>
        <dbReference type="SAM" id="MobiDB-lite"/>
    </source>
</evidence>
<evidence type="ECO:0000313" key="6">
    <source>
        <dbReference type="WBParaSite" id="ACOC_0000603901-mRNA-1"/>
    </source>
</evidence>
<sequence>MISELEHVEGTYGKGETLLFLKDYEKFDRKVTGMTRSFLFAPDVEYKPSLHNLQFWLDKMGNPPTVKYVRGNESDEGHLTSFSFIVLGKGMAEWANRAHFVHGIRQVLNEHRQWNATLFDGDSAVLSLILTGEFAPTISRLGIQVGYDLIGSIAATVACMAGICLLFVNSRLGVLIITYTIASICFCNQLCFLVGLVGLLSWWGADLDPVTQVDVLLATGFSVDYTAHVAYQFYRNYGSAQERVKSSLSEMAAPMIQAGLSTFLCMLPLIFVPTYAIVAFAKTIFIIVSIGLLHGLFVLPVLLSLSVHSSTPSPLPVKMEHDIENESDQ</sequence>
<keyword evidence="2" id="KW-1133">Transmembrane helix</keyword>